<dbReference type="SUPFAM" id="SSF51735">
    <property type="entry name" value="NAD(P)-binding Rossmann-fold domains"/>
    <property type="match status" value="1"/>
</dbReference>
<dbReference type="EMBL" id="JBHUMO010000044">
    <property type="protein sequence ID" value="MFD2729218.1"/>
    <property type="molecule type" value="Genomic_DNA"/>
</dbReference>
<sequence>MNKRLVVFGGSGFVGQSIVNQAVRKNFQVISISRGGRPKQYDSWMDQVKWVAADVFEPAEWQDQLMSGDVVVDAIGILTESKAKKQTYQNYHYELVRLVVEQLNQKTPSLFVYISAAHGLPFFKGYLYWKKQAEDFLAMQSFPVSIFRPSLLYGTGRKYSRTMAKAIKGLKKLPFLRAFFVVIQPTSVDLLAKNIVETIEESLEGKDDAKRETSHS</sequence>
<dbReference type="InterPro" id="IPR016040">
    <property type="entry name" value="NAD(P)-bd_dom"/>
</dbReference>
<dbReference type="InterPro" id="IPR036291">
    <property type="entry name" value="NAD(P)-bd_dom_sf"/>
</dbReference>
<dbReference type="PANTHER" id="PTHR12126:SF16">
    <property type="entry name" value="MIOREX COMPLEX COMPONENT 2"/>
    <property type="match status" value="1"/>
</dbReference>
<proteinExistence type="predicted"/>
<dbReference type="Pfam" id="PF13460">
    <property type="entry name" value="NAD_binding_10"/>
    <property type="match status" value="1"/>
</dbReference>
<protein>
    <submittedName>
        <fullName evidence="2">NAD(P)H-binding protein</fullName>
    </submittedName>
</protein>
<gene>
    <name evidence="2" type="ORF">ACFSR0_07255</name>
</gene>
<keyword evidence="3" id="KW-1185">Reference proteome</keyword>
<accession>A0ABW5TKL5</accession>
<evidence type="ECO:0000259" key="1">
    <source>
        <dbReference type="Pfam" id="PF13460"/>
    </source>
</evidence>
<reference evidence="3" key="1">
    <citation type="journal article" date="2019" name="Int. J. Syst. Evol. Microbiol.">
        <title>The Global Catalogue of Microorganisms (GCM) 10K type strain sequencing project: providing services to taxonomists for standard genome sequencing and annotation.</title>
        <authorList>
            <consortium name="The Broad Institute Genomics Platform"/>
            <consortium name="The Broad Institute Genome Sequencing Center for Infectious Disease"/>
            <person name="Wu L."/>
            <person name="Ma J."/>
        </authorList>
    </citation>
    <scope>NUCLEOTIDE SEQUENCE [LARGE SCALE GENOMIC DNA]</scope>
    <source>
        <strain evidence="3">TISTR 932</strain>
    </source>
</reference>
<comment type="caution">
    <text evidence="2">The sequence shown here is derived from an EMBL/GenBank/DDBJ whole genome shotgun (WGS) entry which is preliminary data.</text>
</comment>
<dbReference type="RefSeq" id="WP_379981369.1">
    <property type="nucleotide sequence ID" value="NZ_JBHUMO010000044.1"/>
</dbReference>
<name>A0ABW5TKL5_9ENTE</name>
<evidence type="ECO:0000313" key="2">
    <source>
        <dbReference type="EMBL" id="MFD2729218.1"/>
    </source>
</evidence>
<dbReference type="Proteomes" id="UP001597427">
    <property type="component" value="Unassembled WGS sequence"/>
</dbReference>
<dbReference type="InterPro" id="IPR051207">
    <property type="entry name" value="ComplexI_NDUFA9_subunit"/>
</dbReference>
<evidence type="ECO:0000313" key="3">
    <source>
        <dbReference type="Proteomes" id="UP001597427"/>
    </source>
</evidence>
<dbReference type="Gene3D" id="3.40.50.720">
    <property type="entry name" value="NAD(P)-binding Rossmann-like Domain"/>
    <property type="match status" value="1"/>
</dbReference>
<dbReference type="PANTHER" id="PTHR12126">
    <property type="entry name" value="NADH-UBIQUINONE OXIDOREDUCTASE 39 KDA SUBUNIT-RELATED"/>
    <property type="match status" value="1"/>
</dbReference>
<organism evidence="2 3">
    <name type="scientific">Enterococcus camelliae</name>
    <dbReference type="NCBI Taxonomy" id="453959"/>
    <lineage>
        <taxon>Bacteria</taxon>
        <taxon>Bacillati</taxon>
        <taxon>Bacillota</taxon>
        <taxon>Bacilli</taxon>
        <taxon>Lactobacillales</taxon>
        <taxon>Enterococcaceae</taxon>
        <taxon>Enterococcus</taxon>
    </lineage>
</organism>
<feature type="domain" description="NAD(P)-binding" evidence="1">
    <location>
        <begin position="9"/>
        <end position="158"/>
    </location>
</feature>